<dbReference type="PANTHER" id="PTHR43479:SF11">
    <property type="entry name" value="ACREF_ENVCD OPERON REPRESSOR-RELATED"/>
    <property type="match status" value="1"/>
</dbReference>
<name>A0A7M1XKT6_9SPIR</name>
<dbReference type="PROSITE" id="PS50977">
    <property type="entry name" value="HTH_TETR_2"/>
    <property type="match status" value="1"/>
</dbReference>
<gene>
    <name evidence="4" type="ORF">DYE49_03000</name>
</gene>
<dbReference type="Pfam" id="PF00440">
    <property type="entry name" value="TetR_N"/>
    <property type="match status" value="1"/>
</dbReference>
<proteinExistence type="predicted"/>
<feature type="DNA-binding region" description="H-T-H motif" evidence="2">
    <location>
        <begin position="38"/>
        <end position="57"/>
    </location>
</feature>
<dbReference type="Gene3D" id="1.10.357.10">
    <property type="entry name" value="Tetracycline Repressor, domain 2"/>
    <property type="match status" value="1"/>
</dbReference>
<dbReference type="InterPro" id="IPR009057">
    <property type="entry name" value="Homeodomain-like_sf"/>
</dbReference>
<dbReference type="PANTHER" id="PTHR43479">
    <property type="entry name" value="ACREF/ENVCD OPERON REPRESSOR-RELATED"/>
    <property type="match status" value="1"/>
</dbReference>
<dbReference type="EMBL" id="CP031517">
    <property type="protein sequence ID" value="QOS39478.1"/>
    <property type="molecule type" value="Genomic_DNA"/>
</dbReference>
<dbReference type="SUPFAM" id="SSF46689">
    <property type="entry name" value="Homeodomain-like"/>
    <property type="match status" value="1"/>
</dbReference>
<dbReference type="GO" id="GO:0003677">
    <property type="term" value="F:DNA binding"/>
    <property type="evidence" value="ECO:0007669"/>
    <property type="project" value="UniProtKB-UniRule"/>
</dbReference>
<evidence type="ECO:0000313" key="4">
    <source>
        <dbReference type="EMBL" id="QOS39478.1"/>
    </source>
</evidence>
<protein>
    <submittedName>
        <fullName evidence="4">TetR/AcrR family transcriptional regulator</fullName>
    </submittedName>
</protein>
<evidence type="ECO:0000259" key="3">
    <source>
        <dbReference type="PROSITE" id="PS50977"/>
    </source>
</evidence>
<dbReference type="Proteomes" id="UP000593591">
    <property type="component" value="Chromosome"/>
</dbReference>
<evidence type="ECO:0000313" key="5">
    <source>
        <dbReference type="Proteomes" id="UP000593591"/>
    </source>
</evidence>
<organism evidence="4 5">
    <name type="scientific">Treponema rectale</name>
    <dbReference type="NCBI Taxonomy" id="744512"/>
    <lineage>
        <taxon>Bacteria</taxon>
        <taxon>Pseudomonadati</taxon>
        <taxon>Spirochaetota</taxon>
        <taxon>Spirochaetia</taxon>
        <taxon>Spirochaetales</taxon>
        <taxon>Treponemataceae</taxon>
        <taxon>Treponema</taxon>
    </lineage>
</organism>
<reference evidence="4 5" key="1">
    <citation type="submission" date="2018-08" db="EMBL/GenBank/DDBJ databases">
        <title>The first complete genome of Treponema rectale (CHPAT), a commensal spirochete of the bovine rectum.</title>
        <authorList>
            <person name="Staton G.J."/>
            <person name="Clegg S.R."/>
            <person name="Carter S.D."/>
            <person name="Radford A.D."/>
            <person name="Darby A."/>
            <person name="Hall N."/>
            <person name="Birtles R.J."/>
            <person name="Evans N.J."/>
        </authorList>
    </citation>
    <scope>NUCLEOTIDE SEQUENCE [LARGE SCALE GENOMIC DNA]</scope>
    <source>
        <strain evidence="4 5">CHPA</strain>
    </source>
</reference>
<sequence>MPKKIYQNHNDELKEITLHSIETALALLMKEKDLEEISITDICRKAGVSRNAFYSHFKSKNDIFDHILLEINKEVVKDNDIMFDIKNLNLDFYERLFSALEDKMDMLKIYVNAGFQYRPIMQAYYSLRLKQVEREERRKRMCWLSGIEVLIMDWVNDRKRDSVKEISLFAYQKLTPILKKNF</sequence>
<evidence type="ECO:0000256" key="2">
    <source>
        <dbReference type="PROSITE-ProRule" id="PRU00335"/>
    </source>
</evidence>
<dbReference type="InterPro" id="IPR001647">
    <property type="entry name" value="HTH_TetR"/>
</dbReference>
<accession>A0A7M1XKT6</accession>
<feature type="domain" description="HTH tetR-type" evidence="3">
    <location>
        <begin position="15"/>
        <end position="75"/>
    </location>
</feature>
<dbReference type="AlphaFoldDB" id="A0A7M1XKT6"/>
<keyword evidence="1 2" id="KW-0238">DNA-binding</keyword>
<dbReference type="InterPro" id="IPR050624">
    <property type="entry name" value="HTH-type_Tx_Regulator"/>
</dbReference>
<dbReference type="KEGG" id="trc:DYE49_03000"/>
<evidence type="ECO:0000256" key="1">
    <source>
        <dbReference type="ARBA" id="ARBA00023125"/>
    </source>
</evidence>